<dbReference type="InterPro" id="IPR029058">
    <property type="entry name" value="AB_hydrolase_fold"/>
</dbReference>
<feature type="active site" description="Nucleophile" evidence="1">
    <location>
        <position position="91"/>
    </location>
</feature>
<feature type="active site" description="Charge relay system" evidence="1">
    <location>
        <position position="220"/>
    </location>
</feature>
<evidence type="ECO:0000313" key="4">
    <source>
        <dbReference type="Proteomes" id="UP000198668"/>
    </source>
</evidence>
<evidence type="ECO:0000313" key="3">
    <source>
        <dbReference type="EMBL" id="SFH68252.1"/>
    </source>
</evidence>
<dbReference type="PANTHER" id="PTHR11614">
    <property type="entry name" value="PHOSPHOLIPASE-RELATED"/>
    <property type="match status" value="1"/>
</dbReference>
<dbReference type="SUPFAM" id="SSF53474">
    <property type="entry name" value="alpha/beta-Hydrolases"/>
    <property type="match status" value="1"/>
</dbReference>
<dbReference type="Gene3D" id="3.40.50.1820">
    <property type="entry name" value="alpha/beta hydrolase"/>
    <property type="match status" value="1"/>
</dbReference>
<dbReference type="GO" id="GO:0052689">
    <property type="term" value="F:carboxylic ester hydrolase activity"/>
    <property type="evidence" value="ECO:0007669"/>
    <property type="project" value="InterPro"/>
</dbReference>
<evidence type="ECO:0000256" key="1">
    <source>
        <dbReference type="PIRSR" id="PIRSR017388-1"/>
    </source>
</evidence>
<accession>A0A1I3C188</accession>
<evidence type="ECO:0000259" key="2">
    <source>
        <dbReference type="Pfam" id="PF12146"/>
    </source>
</evidence>
<proteinExistence type="predicted"/>
<dbReference type="Proteomes" id="UP000198668">
    <property type="component" value="Unassembled WGS sequence"/>
</dbReference>
<sequence>MSNNTFFFENGSKAVILLHAYSSGPNDVRMLGRALEKENYTVLAPVFAGHGTKDPENVLEVSVEDWIQNAKEALLFLKEKGYQDIAVFGLSLGGVIAIKTLIDEEVVAGGTFSSPLIPSDINNVRTEFLRFMKQEKLKIGVSESDYEQYLPVLEQKLDQQMAEIQGLVKTMMPHYSEIRKPIFIGQGSDDELIDSATAYDWADALTNTTVDFHWYEGAPHVITVGKSHKALAQDVIRFLSKLQWNGG</sequence>
<dbReference type="AlphaFoldDB" id="A0A1I3C188"/>
<dbReference type="EMBL" id="FOQE01000012">
    <property type="protein sequence ID" value="SFH68252.1"/>
    <property type="molecule type" value="Genomic_DNA"/>
</dbReference>
<dbReference type="RefSeq" id="WP_092092061.1">
    <property type="nucleotide sequence ID" value="NZ_FOQE01000012.1"/>
</dbReference>
<feature type="active site" description="Charge relay system" evidence="1">
    <location>
        <position position="190"/>
    </location>
</feature>
<organism evidence="3 4">
    <name type="scientific">Pisciglobus halotolerans</name>
    <dbReference type="NCBI Taxonomy" id="745365"/>
    <lineage>
        <taxon>Bacteria</taxon>
        <taxon>Bacillati</taxon>
        <taxon>Bacillota</taxon>
        <taxon>Bacilli</taxon>
        <taxon>Lactobacillales</taxon>
        <taxon>Carnobacteriaceae</taxon>
    </lineage>
</organism>
<dbReference type="Pfam" id="PF12146">
    <property type="entry name" value="Hydrolase_4"/>
    <property type="match status" value="1"/>
</dbReference>
<dbReference type="InterPro" id="IPR012354">
    <property type="entry name" value="Esterase_lipase"/>
</dbReference>
<dbReference type="InterPro" id="IPR022742">
    <property type="entry name" value="Hydrolase_4"/>
</dbReference>
<dbReference type="InterPro" id="IPR051044">
    <property type="entry name" value="MAG_DAG_Lipase"/>
</dbReference>
<reference evidence="3 4" key="1">
    <citation type="submission" date="2016-10" db="EMBL/GenBank/DDBJ databases">
        <authorList>
            <person name="de Groot N.N."/>
        </authorList>
    </citation>
    <scope>NUCLEOTIDE SEQUENCE [LARGE SCALE GENOMIC DNA]</scope>
    <source>
        <strain evidence="3 4">DSM 27630</strain>
    </source>
</reference>
<dbReference type="PIRSF" id="PIRSF017388">
    <property type="entry name" value="Esterase_lipase"/>
    <property type="match status" value="1"/>
</dbReference>
<feature type="domain" description="Serine aminopeptidase S33" evidence="2">
    <location>
        <begin position="13"/>
        <end position="133"/>
    </location>
</feature>
<dbReference type="OrthoDB" id="9800213at2"/>
<keyword evidence="4" id="KW-1185">Reference proteome</keyword>
<gene>
    <name evidence="3" type="ORF">SAMN04489868_1124</name>
</gene>
<name>A0A1I3C188_9LACT</name>
<protein>
    <submittedName>
        <fullName evidence="3">Carboxylesterase</fullName>
    </submittedName>
</protein>